<reference evidence="3" key="1">
    <citation type="journal article" date="2023" name="Commun. Biol.">
        <title>Genome analysis of Parmales, the sister group of diatoms, reveals the evolutionary specialization of diatoms from phago-mixotrophs to photoautotrophs.</title>
        <authorList>
            <person name="Ban H."/>
            <person name="Sato S."/>
            <person name="Yoshikawa S."/>
            <person name="Yamada K."/>
            <person name="Nakamura Y."/>
            <person name="Ichinomiya M."/>
            <person name="Sato N."/>
            <person name="Blanc-Mathieu R."/>
            <person name="Endo H."/>
            <person name="Kuwata A."/>
            <person name="Ogata H."/>
        </authorList>
    </citation>
    <scope>NUCLEOTIDE SEQUENCE [LARGE SCALE GENOMIC DNA]</scope>
    <source>
        <strain evidence="3">NIES 3701</strain>
    </source>
</reference>
<dbReference type="PANTHER" id="PTHR43798">
    <property type="entry name" value="MONOACYLGLYCEROL LIPASE"/>
    <property type="match status" value="1"/>
</dbReference>
<dbReference type="EMBL" id="BRXY01000194">
    <property type="protein sequence ID" value="GMH76005.1"/>
    <property type="molecule type" value="Genomic_DNA"/>
</dbReference>
<dbReference type="Proteomes" id="UP001165085">
    <property type="component" value="Unassembled WGS sequence"/>
</dbReference>
<comment type="caution">
    <text evidence="2">The sequence shown here is derived from an EMBL/GenBank/DDBJ whole genome shotgun (WGS) entry which is preliminary data.</text>
</comment>
<dbReference type="InterPro" id="IPR050266">
    <property type="entry name" value="AB_hydrolase_sf"/>
</dbReference>
<evidence type="ECO:0000259" key="1">
    <source>
        <dbReference type="Pfam" id="PF00561"/>
    </source>
</evidence>
<dbReference type="Gene3D" id="3.40.50.1820">
    <property type="entry name" value="alpha/beta hydrolase"/>
    <property type="match status" value="1"/>
</dbReference>
<dbReference type="GO" id="GO:0016020">
    <property type="term" value="C:membrane"/>
    <property type="evidence" value="ECO:0007669"/>
    <property type="project" value="TreeGrafter"/>
</dbReference>
<protein>
    <recommendedName>
        <fullName evidence="1">AB hydrolase-1 domain-containing protein</fullName>
    </recommendedName>
</protein>
<dbReference type="Pfam" id="PF00561">
    <property type="entry name" value="Abhydrolase_1"/>
    <property type="match status" value="1"/>
</dbReference>
<evidence type="ECO:0000313" key="2">
    <source>
        <dbReference type="EMBL" id="GMH76005.1"/>
    </source>
</evidence>
<dbReference type="PRINTS" id="PR00111">
    <property type="entry name" value="ABHYDROLASE"/>
</dbReference>
<dbReference type="AlphaFoldDB" id="A0A9W7AU25"/>
<dbReference type="OrthoDB" id="408373at2759"/>
<dbReference type="PANTHER" id="PTHR43798:SF33">
    <property type="entry name" value="HYDROLASE, PUTATIVE (AFU_ORTHOLOGUE AFUA_2G14860)-RELATED"/>
    <property type="match status" value="1"/>
</dbReference>
<evidence type="ECO:0000313" key="3">
    <source>
        <dbReference type="Proteomes" id="UP001165085"/>
    </source>
</evidence>
<dbReference type="InterPro" id="IPR029058">
    <property type="entry name" value="AB_hydrolase_fold"/>
</dbReference>
<feature type="domain" description="AB hydrolase-1" evidence="1">
    <location>
        <begin position="40"/>
        <end position="145"/>
    </location>
</feature>
<accession>A0A9W7AU25</accession>
<sequence>MATLSDTIAAEVASPVPDLLLSGDGVSLEYYDVGPRDGQVVLCLHGLLDSCYHWGQDAHVTGPLVTLGFRVVAASCRGHGGSSKLYDPAMYGNKLVEDQLRLLDALKVDKVHLVGYSMGAEIAIALTVRHPGRVRSLCVCCSGWTESTKPYEDAIFYLKCMKMFWYPCCCPCVCLLAMRCLGSAAPVFDVGAGIALTRSMGALIPIEEDAMKAIAVPVCGIAAEKDPEKVSLERMEGIVPDFTLTVLPKAGHEDAPKHPLYQKTIIEHLQNCMSCI</sequence>
<name>A0A9W7AU25_9STRA</name>
<organism evidence="2 3">
    <name type="scientific">Triparma strigata</name>
    <dbReference type="NCBI Taxonomy" id="1606541"/>
    <lineage>
        <taxon>Eukaryota</taxon>
        <taxon>Sar</taxon>
        <taxon>Stramenopiles</taxon>
        <taxon>Ochrophyta</taxon>
        <taxon>Bolidophyceae</taxon>
        <taxon>Parmales</taxon>
        <taxon>Triparmaceae</taxon>
        <taxon>Triparma</taxon>
    </lineage>
</organism>
<gene>
    <name evidence="2" type="ORF">TrST_g138</name>
</gene>
<keyword evidence="3" id="KW-1185">Reference proteome</keyword>
<dbReference type="SUPFAM" id="SSF53474">
    <property type="entry name" value="alpha/beta-Hydrolases"/>
    <property type="match status" value="1"/>
</dbReference>
<dbReference type="InterPro" id="IPR000073">
    <property type="entry name" value="AB_hydrolase_1"/>
</dbReference>
<proteinExistence type="predicted"/>